<evidence type="ECO:0000313" key="2">
    <source>
        <dbReference type="EMBL" id="EJW87413.1"/>
    </source>
</evidence>
<accession>J9EYV8</accession>
<sequence>MPSNYADYANLGTTLFYDAKEIDVDAFVCFVKFDTNQHYGCKTFNWRPRFFYNQTSSKCEMFWYDISCSKRREVTNMFYHRGVCKRLCEQSDRMTQKSSKRIGTDTYRIGKISAMFSQPYSSMRSNSHRKLIRMRNIFDGFLLMHTLSLLKQLSRKYRT</sequence>
<dbReference type="EMBL" id="ADBV01000396">
    <property type="protein sequence ID" value="EJW87413.1"/>
    <property type="molecule type" value="Genomic_DNA"/>
</dbReference>
<feature type="domain" description="BPTI/Kunitz inhibitor" evidence="1">
    <location>
        <begin position="29"/>
        <end position="88"/>
    </location>
</feature>
<organism evidence="2 3">
    <name type="scientific">Wuchereria bancrofti</name>
    <dbReference type="NCBI Taxonomy" id="6293"/>
    <lineage>
        <taxon>Eukaryota</taxon>
        <taxon>Metazoa</taxon>
        <taxon>Ecdysozoa</taxon>
        <taxon>Nematoda</taxon>
        <taxon>Chromadorea</taxon>
        <taxon>Rhabditida</taxon>
        <taxon>Spirurina</taxon>
        <taxon>Spiruromorpha</taxon>
        <taxon>Filarioidea</taxon>
        <taxon>Onchocercidae</taxon>
        <taxon>Wuchereria</taxon>
    </lineage>
</organism>
<reference evidence="3" key="1">
    <citation type="submission" date="2012-08" db="EMBL/GenBank/DDBJ databases">
        <title>The Genome Sequence of Wuchereria bancrofti.</title>
        <authorList>
            <person name="Nutman T.B."/>
            <person name="Fink D.L."/>
            <person name="Russ C."/>
            <person name="Young S."/>
            <person name="Zeng Q."/>
            <person name="Koehrsen M."/>
            <person name="Alvarado L."/>
            <person name="Berlin A."/>
            <person name="Chapman S.B."/>
            <person name="Chen Z."/>
            <person name="Freedman E."/>
            <person name="Gellesch M."/>
            <person name="Goldberg J."/>
            <person name="Griggs A."/>
            <person name="Gujja S."/>
            <person name="Heilman E.R."/>
            <person name="Heiman D."/>
            <person name="Hepburn T."/>
            <person name="Howarth C."/>
            <person name="Jen D."/>
            <person name="Larson L."/>
            <person name="Lewis B."/>
            <person name="Mehta T."/>
            <person name="Park D."/>
            <person name="Pearson M."/>
            <person name="Roberts A."/>
            <person name="Saif S."/>
            <person name="Shea T."/>
            <person name="Shenoy N."/>
            <person name="Sisk P."/>
            <person name="Stolte C."/>
            <person name="Sykes S."/>
            <person name="Walk T."/>
            <person name="White J."/>
            <person name="Yandava C."/>
            <person name="Haas B."/>
            <person name="Henn M.R."/>
            <person name="Nusbaum C."/>
            <person name="Birren B."/>
        </authorList>
    </citation>
    <scope>NUCLEOTIDE SEQUENCE [LARGE SCALE GENOMIC DNA]</scope>
    <source>
        <strain evidence="3">NA</strain>
    </source>
</reference>
<dbReference type="SUPFAM" id="SSF57362">
    <property type="entry name" value="BPTI-like"/>
    <property type="match status" value="1"/>
</dbReference>
<evidence type="ECO:0000313" key="3">
    <source>
        <dbReference type="Proteomes" id="UP000004810"/>
    </source>
</evidence>
<proteinExistence type="predicted"/>
<protein>
    <recommendedName>
        <fullName evidence="1">BPTI/Kunitz inhibitor domain-containing protein</fullName>
    </recommendedName>
</protein>
<name>J9EYV8_WUCBA</name>
<dbReference type="Gene3D" id="4.10.410.10">
    <property type="entry name" value="Pancreatic trypsin inhibitor Kunitz domain"/>
    <property type="match status" value="1"/>
</dbReference>
<comment type="caution">
    <text evidence="2">The sequence shown here is derived from an EMBL/GenBank/DDBJ whole genome shotgun (WGS) entry which is preliminary data.</text>
</comment>
<dbReference type="SMART" id="SM00131">
    <property type="entry name" value="KU"/>
    <property type="match status" value="1"/>
</dbReference>
<gene>
    <name evidence="2" type="ORF">WUBG_01677</name>
</gene>
<evidence type="ECO:0000259" key="1">
    <source>
        <dbReference type="PROSITE" id="PS50279"/>
    </source>
</evidence>
<dbReference type="Proteomes" id="UP000004810">
    <property type="component" value="Unassembled WGS sequence"/>
</dbReference>
<dbReference type="PROSITE" id="PS50279">
    <property type="entry name" value="BPTI_KUNITZ_2"/>
    <property type="match status" value="1"/>
</dbReference>
<dbReference type="InterPro" id="IPR036880">
    <property type="entry name" value="Kunitz_BPTI_sf"/>
</dbReference>
<dbReference type="AlphaFoldDB" id="J9EYV8"/>
<dbReference type="InterPro" id="IPR002223">
    <property type="entry name" value="Kunitz_BPTI"/>
</dbReference>
<dbReference type="GO" id="GO:0004867">
    <property type="term" value="F:serine-type endopeptidase inhibitor activity"/>
    <property type="evidence" value="ECO:0007669"/>
    <property type="project" value="InterPro"/>
</dbReference>